<dbReference type="EMBL" id="JAUSXV010000001">
    <property type="protein sequence ID" value="MDQ0649425.1"/>
    <property type="molecule type" value="Genomic_DNA"/>
</dbReference>
<name>A0AAW8F0W4_9MICO</name>
<organism evidence="2 3">
    <name type="scientific">Microbacterium natoriense</name>
    <dbReference type="NCBI Taxonomy" id="284570"/>
    <lineage>
        <taxon>Bacteria</taxon>
        <taxon>Bacillati</taxon>
        <taxon>Actinomycetota</taxon>
        <taxon>Actinomycetes</taxon>
        <taxon>Micrococcales</taxon>
        <taxon>Microbacteriaceae</taxon>
        <taxon>Microbacterium</taxon>
    </lineage>
</organism>
<feature type="domain" description="CHAT" evidence="1">
    <location>
        <begin position="110"/>
        <end position="430"/>
    </location>
</feature>
<gene>
    <name evidence="2" type="ORF">QFZ53_003621</name>
</gene>
<dbReference type="Proteomes" id="UP001244427">
    <property type="component" value="Unassembled WGS sequence"/>
</dbReference>
<dbReference type="AlphaFoldDB" id="A0AAW8F0W4"/>
<dbReference type="InterPro" id="IPR024983">
    <property type="entry name" value="CHAT_dom"/>
</dbReference>
<proteinExistence type="predicted"/>
<keyword evidence="3" id="KW-1185">Reference proteome</keyword>
<evidence type="ECO:0000259" key="1">
    <source>
        <dbReference type="Pfam" id="PF12770"/>
    </source>
</evidence>
<sequence>MVNGWRDLTDLGAPLPLARTEGAAVLVDLPEGQRPVARLRFVDGDDLFVSWVWEHQRSSPRMTLIGRELVTPALDRLARALPSPLPGESGIDALTRALTRGDLVDPDREQELAGLLTSALIPQWLGAELDALETAGLRPHLRIQLSPSTAQLPWELLSTSGRERGIDMADASVLLPATLRNDPSRTVSPWSPLSPVATALDPAVPGFSATSELGSVLGEVAADSSLARAVDDLGTRRLPRGEAFRRADIDRLALAEAVADAGRLLYVGHVTASTHALDARLHLSDGADAPGTTPPVGSHRPYSAAEIALGGAGLPPLRAPNRVALIACDSGTDLRFAEPTGLVAAFLHRGAEYVTATRWTLPTEAGLRRLVPGLGDRAEGMLTDAVIAVNAAHESDDPISALGAWQRDQRRLWTSTGDPRHSPIMWGAFATAWAPEPVRL</sequence>
<evidence type="ECO:0000313" key="2">
    <source>
        <dbReference type="EMBL" id="MDQ0649425.1"/>
    </source>
</evidence>
<evidence type="ECO:0000313" key="3">
    <source>
        <dbReference type="Proteomes" id="UP001244427"/>
    </source>
</evidence>
<dbReference type="RefSeq" id="WP_307298750.1">
    <property type="nucleotide sequence ID" value="NZ_JAUSXV010000001.1"/>
</dbReference>
<protein>
    <recommendedName>
        <fullName evidence="1">CHAT domain-containing protein</fullName>
    </recommendedName>
</protein>
<comment type="caution">
    <text evidence="2">The sequence shown here is derived from an EMBL/GenBank/DDBJ whole genome shotgun (WGS) entry which is preliminary data.</text>
</comment>
<dbReference type="Pfam" id="PF12770">
    <property type="entry name" value="CHAT"/>
    <property type="match status" value="1"/>
</dbReference>
<accession>A0AAW8F0W4</accession>
<reference evidence="2 3" key="1">
    <citation type="submission" date="2023-07" db="EMBL/GenBank/DDBJ databases">
        <title>Comparative genomics of wheat-associated soil bacteria to identify genetic determinants of phenazine resistance.</title>
        <authorList>
            <person name="Mouncey N."/>
        </authorList>
    </citation>
    <scope>NUCLEOTIDE SEQUENCE [LARGE SCALE GENOMIC DNA]</scope>
    <source>
        <strain evidence="2 3">W4I9-1</strain>
    </source>
</reference>